<feature type="compositionally biased region" description="Basic residues" evidence="1">
    <location>
        <begin position="19"/>
        <end position="34"/>
    </location>
</feature>
<dbReference type="EMBL" id="MU004197">
    <property type="protein sequence ID" value="KAF2490474.1"/>
    <property type="molecule type" value="Genomic_DNA"/>
</dbReference>
<dbReference type="Proteomes" id="UP000799750">
    <property type="component" value="Unassembled WGS sequence"/>
</dbReference>
<feature type="region of interest" description="Disordered" evidence="1">
    <location>
        <begin position="72"/>
        <end position="92"/>
    </location>
</feature>
<name>A0A6A6QEN1_9PEZI</name>
<sequence length="92" mass="9709">MPLMPPHDAPPLTPAARTGRTRRGSGSRPTRGRKWAARWQVSWAGRAASVSLASCRRSEVRLCGRPALLAQASSHSTGKVPGRGLGTARAAL</sequence>
<proteinExistence type="predicted"/>
<gene>
    <name evidence="2" type="ORF">BU16DRAFT_154418</name>
</gene>
<keyword evidence="3" id="KW-1185">Reference proteome</keyword>
<evidence type="ECO:0000256" key="1">
    <source>
        <dbReference type="SAM" id="MobiDB-lite"/>
    </source>
</evidence>
<evidence type="ECO:0000313" key="2">
    <source>
        <dbReference type="EMBL" id="KAF2490474.1"/>
    </source>
</evidence>
<protein>
    <submittedName>
        <fullName evidence="2">Uncharacterized protein</fullName>
    </submittedName>
</protein>
<feature type="compositionally biased region" description="Pro residues" evidence="1">
    <location>
        <begin position="1"/>
        <end position="13"/>
    </location>
</feature>
<feature type="region of interest" description="Disordered" evidence="1">
    <location>
        <begin position="1"/>
        <end position="34"/>
    </location>
</feature>
<organism evidence="2 3">
    <name type="scientific">Lophium mytilinum</name>
    <dbReference type="NCBI Taxonomy" id="390894"/>
    <lineage>
        <taxon>Eukaryota</taxon>
        <taxon>Fungi</taxon>
        <taxon>Dikarya</taxon>
        <taxon>Ascomycota</taxon>
        <taxon>Pezizomycotina</taxon>
        <taxon>Dothideomycetes</taxon>
        <taxon>Pleosporomycetidae</taxon>
        <taxon>Mytilinidiales</taxon>
        <taxon>Mytilinidiaceae</taxon>
        <taxon>Lophium</taxon>
    </lineage>
</organism>
<accession>A0A6A6QEN1</accession>
<dbReference type="AlphaFoldDB" id="A0A6A6QEN1"/>
<evidence type="ECO:0000313" key="3">
    <source>
        <dbReference type="Proteomes" id="UP000799750"/>
    </source>
</evidence>
<reference evidence="2" key="1">
    <citation type="journal article" date="2020" name="Stud. Mycol.">
        <title>101 Dothideomycetes genomes: a test case for predicting lifestyles and emergence of pathogens.</title>
        <authorList>
            <person name="Haridas S."/>
            <person name="Albert R."/>
            <person name="Binder M."/>
            <person name="Bloem J."/>
            <person name="Labutti K."/>
            <person name="Salamov A."/>
            <person name="Andreopoulos B."/>
            <person name="Baker S."/>
            <person name="Barry K."/>
            <person name="Bills G."/>
            <person name="Bluhm B."/>
            <person name="Cannon C."/>
            <person name="Castanera R."/>
            <person name="Culley D."/>
            <person name="Daum C."/>
            <person name="Ezra D."/>
            <person name="Gonzalez J."/>
            <person name="Henrissat B."/>
            <person name="Kuo A."/>
            <person name="Liang C."/>
            <person name="Lipzen A."/>
            <person name="Lutzoni F."/>
            <person name="Magnuson J."/>
            <person name="Mondo S."/>
            <person name="Nolan M."/>
            <person name="Ohm R."/>
            <person name="Pangilinan J."/>
            <person name="Park H.-J."/>
            <person name="Ramirez L."/>
            <person name="Alfaro M."/>
            <person name="Sun H."/>
            <person name="Tritt A."/>
            <person name="Yoshinaga Y."/>
            <person name="Zwiers L.-H."/>
            <person name="Turgeon B."/>
            <person name="Goodwin S."/>
            <person name="Spatafora J."/>
            <person name="Crous P."/>
            <person name="Grigoriev I."/>
        </authorList>
    </citation>
    <scope>NUCLEOTIDE SEQUENCE</scope>
    <source>
        <strain evidence="2">CBS 269.34</strain>
    </source>
</reference>